<name>A0AAD5JTQ1_9FUNG</name>
<evidence type="ECO:0000259" key="6">
    <source>
        <dbReference type="PROSITE" id="PS50114"/>
    </source>
</evidence>
<dbReference type="Gene3D" id="3.30.50.10">
    <property type="entry name" value="Erythroid Transcription Factor GATA-1, subunit A"/>
    <property type="match status" value="1"/>
</dbReference>
<feature type="compositionally biased region" description="Polar residues" evidence="5">
    <location>
        <begin position="26"/>
        <end position="38"/>
    </location>
</feature>
<dbReference type="PANTHER" id="PTHR45658">
    <property type="entry name" value="GATA TRANSCRIPTION FACTOR"/>
    <property type="match status" value="1"/>
</dbReference>
<keyword evidence="3" id="KW-0862">Zinc</keyword>
<sequence>MLQTLGDAREQWLEQQQQELQQQPLKISTTTLNNNKNMSRYSSTSPKSKSTQQRTTTTTINHPSSPSPPAPTSKTISQQQSKRSREQSIDIPKQCHSCQSAETPEWRKGPMGPRTLCNACGLIWAKLARQQGIPEGPDEEPSTTNVDDNHEANKYALSYLLS</sequence>
<dbReference type="SUPFAM" id="SSF57716">
    <property type="entry name" value="Glucocorticoid receptor-like (DNA-binding domain)"/>
    <property type="match status" value="1"/>
</dbReference>
<gene>
    <name evidence="7" type="ORF">BDA99DRAFT_169657</name>
</gene>
<feature type="domain" description="GATA-type" evidence="6">
    <location>
        <begin position="93"/>
        <end position="122"/>
    </location>
</feature>
<dbReference type="AlphaFoldDB" id="A0AAD5JTQ1"/>
<dbReference type="EMBL" id="JAIXMP010000026">
    <property type="protein sequence ID" value="KAI9253380.1"/>
    <property type="molecule type" value="Genomic_DNA"/>
</dbReference>
<feature type="compositionally biased region" description="Low complexity" evidence="5">
    <location>
        <begin position="72"/>
        <end position="81"/>
    </location>
</feature>
<reference evidence="7" key="2">
    <citation type="submission" date="2023-02" db="EMBL/GenBank/DDBJ databases">
        <authorList>
            <consortium name="DOE Joint Genome Institute"/>
            <person name="Mondo S.J."/>
            <person name="Chang Y."/>
            <person name="Wang Y."/>
            <person name="Ahrendt S."/>
            <person name="Andreopoulos W."/>
            <person name="Barry K."/>
            <person name="Beard J."/>
            <person name="Benny G.L."/>
            <person name="Blankenship S."/>
            <person name="Bonito G."/>
            <person name="Cuomo C."/>
            <person name="Desiro A."/>
            <person name="Gervers K.A."/>
            <person name="Hundley H."/>
            <person name="Kuo A."/>
            <person name="LaButti K."/>
            <person name="Lang B.F."/>
            <person name="Lipzen A."/>
            <person name="O'Donnell K."/>
            <person name="Pangilinan J."/>
            <person name="Reynolds N."/>
            <person name="Sandor L."/>
            <person name="Smith M.W."/>
            <person name="Tsang A."/>
            <person name="Grigoriev I.V."/>
            <person name="Stajich J.E."/>
            <person name="Spatafora J.W."/>
        </authorList>
    </citation>
    <scope>NUCLEOTIDE SEQUENCE</scope>
    <source>
        <strain evidence="7">RSA 2281</strain>
    </source>
</reference>
<feature type="region of interest" description="Disordered" evidence="5">
    <location>
        <begin position="132"/>
        <end position="151"/>
    </location>
</feature>
<comment type="caution">
    <text evidence="7">The sequence shown here is derived from an EMBL/GenBank/DDBJ whole genome shotgun (WGS) entry which is preliminary data.</text>
</comment>
<dbReference type="GO" id="GO:0043565">
    <property type="term" value="F:sequence-specific DNA binding"/>
    <property type="evidence" value="ECO:0007669"/>
    <property type="project" value="InterPro"/>
</dbReference>
<organism evidence="7 8">
    <name type="scientific">Phascolomyces articulosus</name>
    <dbReference type="NCBI Taxonomy" id="60185"/>
    <lineage>
        <taxon>Eukaryota</taxon>
        <taxon>Fungi</taxon>
        <taxon>Fungi incertae sedis</taxon>
        <taxon>Mucoromycota</taxon>
        <taxon>Mucoromycotina</taxon>
        <taxon>Mucoromycetes</taxon>
        <taxon>Mucorales</taxon>
        <taxon>Lichtheimiaceae</taxon>
        <taxon>Phascolomyces</taxon>
    </lineage>
</organism>
<keyword evidence="2 4" id="KW-0863">Zinc-finger</keyword>
<feature type="compositionally biased region" description="Low complexity" evidence="5">
    <location>
        <begin position="13"/>
        <end position="25"/>
    </location>
</feature>
<dbReference type="InterPro" id="IPR013088">
    <property type="entry name" value="Znf_NHR/GATA"/>
</dbReference>
<dbReference type="PROSITE" id="PS00344">
    <property type="entry name" value="GATA_ZN_FINGER_1"/>
    <property type="match status" value="1"/>
</dbReference>
<dbReference type="InterPro" id="IPR051140">
    <property type="entry name" value="GATA_TF"/>
</dbReference>
<dbReference type="CDD" id="cd00202">
    <property type="entry name" value="ZnF_GATA"/>
    <property type="match status" value="1"/>
</dbReference>
<feature type="region of interest" description="Disordered" evidence="5">
    <location>
        <begin position="1"/>
        <end position="112"/>
    </location>
</feature>
<evidence type="ECO:0000313" key="7">
    <source>
        <dbReference type="EMBL" id="KAI9253380.1"/>
    </source>
</evidence>
<protein>
    <recommendedName>
        <fullName evidence="6">GATA-type domain-containing protein</fullName>
    </recommendedName>
</protein>
<dbReference type="Proteomes" id="UP001209540">
    <property type="component" value="Unassembled WGS sequence"/>
</dbReference>
<feature type="compositionally biased region" description="Low complexity" evidence="5">
    <location>
        <begin position="39"/>
        <end position="59"/>
    </location>
</feature>
<accession>A0AAD5JTQ1</accession>
<dbReference type="PROSITE" id="PS50114">
    <property type="entry name" value="GATA_ZN_FINGER_2"/>
    <property type="match status" value="1"/>
</dbReference>
<evidence type="ECO:0000256" key="2">
    <source>
        <dbReference type="ARBA" id="ARBA00022771"/>
    </source>
</evidence>
<proteinExistence type="predicted"/>
<evidence type="ECO:0000256" key="1">
    <source>
        <dbReference type="ARBA" id="ARBA00022723"/>
    </source>
</evidence>
<evidence type="ECO:0000313" key="8">
    <source>
        <dbReference type="Proteomes" id="UP001209540"/>
    </source>
</evidence>
<dbReference type="GO" id="GO:0008270">
    <property type="term" value="F:zinc ion binding"/>
    <property type="evidence" value="ECO:0007669"/>
    <property type="project" value="UniProtKB-KW"/>
</dbReference>
<dbReference type="GO" id="GO:0006355">
    <property type="term" value="P:regulation of DNA-templated transcription"/>
    <property type="evidence" value="ECO:0007669"/>
    <property type="project" value="InterPro"/>
</dbReference>
<reference evidence="7" key="1">
    <citation type="journal article" date="2022" name="IScience">
        <title>Evolution of zygomycete secretomes and the origins of terrestrial fungal ecologies.</title>
        <authorList>
            <person name="Chang Y."/>
            <person name="Wang Y."/>
            <person name="Mondo S."/>
            <person name="Ahrendt S."/>
            <person name="Andreopoulos W."/>
            <person name="Barry K."/>
            <person name="Beard J."/>
            <person name="Benny G.L."/>
            <person name="Blankenship S."/>
            <person name="Bonito G."/>
            <person name="Cuomo C."/>
            <person name="Desiro A."/>
            <person name="Gervers K.A."/>
            <person name="Hundley H."/>
            <person name="Kuo A."/>
            <person name="LaButti K."/>
            <person name="Lang B.F."/>
            <person name="Lipzen A."/>
            <person name="O'Donnell K."/>
            <person name="Pangilinan J."/>
            <person name="Reynolds N."/>
            <person name="Sandor L."/>
            <person name="Smith M.E."/>
            <person name="Tsang A."/>
            <person name="Grigoriev I.V."/>
            <person name="Stajich J.E."/>
            <person name="Spatafora J.W."/>
        </authorList>
    </citation>
    <scope>NUCLEOTIDE SEQUENCE</scope>
    <source>
        <strain evidence="7">RSA 2281</strain>
    </source>
</reference>
<evidence type="ECO:0000256" key="5">
    <source>
        <dbReference type="SAM" id="MobiDB-lite"/>
    </source>
</evidence>
<dbReference type="InterPro" id="IPR000679">
    <property type="entry name" value="Znf_GATA"/>
</dbReference>
<evidence type="ECO:0000256" key="4">
    <source>
        <dbReference type="PROSITE-ProRule" id="PRU00094"/>
    </source>
</evidence>
<keyword evidence="8" id="KW-1185">Reference proteome</keyword>
<dbReference type="PANTHER" id="PTHR45658:SF18">
    <property type="entry name" value="PROTEIN GAT2"/>
    <property type="match status" value="1"/>
</dbReference>
<dbReference type="Pfam" id="PF00320">
    <property type="entry name" value="GATA"/>
    <property type="match status" value="1"/>
</dbReference>
<keyword evidence="1" id="KW-0479">Metal-binding</keyword>
<evidence type="ECO:0000256" key="3">
    <source>
        <dbReference type="ARBA" id="ARBA00022833"/>
    </source>
</evidence>
<dbReference type="SMART" id="SM00401">
    <property type="entry name" value="ZnF_GATA"/>
    <property type="match status" value="1"/>
</dbReference>